<protein>
    <submittedName>
        <fullName evidence="2">PGPGW domain-containing protein</fullName>
    </submittedName>
</protein>
<evidence type="ECO:0000313" key="3">
    <source>
        <dbReference type="Proteomes" id="UP001217500"/>
    </source>
</evidence>
<keyword evidence="3" id="KW-1185">Reference proteome</keyword>
<organism evidence="2 3">
    <name type="scientific">Gimibacter soli</name>
    <dbReference type="NCBI Taxonomy" id="3024400"/>
    <lineage>
        <taxon>Bacteria</taxon>
        <taxon>Pseudomonadati</taxon>
        <taxon>Pseudomonadota</taxon>
        <taxon>Alphaproteobacteria</taxon>
        <taxon>Kordiimonadales</taxon>
        <taxon>Temperatibacteraceae</taxon>
        <taxon>Gimibacter</taxon>
    </lineage>
</organism>
<sequence>MIRQKIKKTIPNNQLGRLIVGVLLVIGGILGFLPVLGFWMIPLGLVILSVDYPAVRRFRRRMEVRLLRWWHKHRPRRKKDK</sequence>
<name>A0AAE9XMV5_9PROT</name>
<evidence type="ECO:0000313" key="2">
    <source>
        <dbReference type="EMBL" id="WCL53096.1"/>
    </source>
</evidence>
<dbReference type="Pfam" id="PF09656">
    <property type="entry name" value="PGPGW"/>
    <property type="match status" value="1"/>
</dbReference>
<dbReference type="Proteomes" id="UP001217500">
    <property type="component" value="Chromosome"/>
</dbReference>
<gene>
    <name evidence="2" type="ORF">PH603_11150</name>
</gene>
<accession>A0AAE9XMV5</accession>
<keyword evidence="1" id="KW-0812">Transmembrane</keyword>
<reference evidence="2" key="1">
    <citation type="submission" date="2023-01" db="EMBL/GenBank/DDBJ databases">
        <title>The genome sequence of Kordiimonadaceae bacterium 6D33.</title>
        <authorList>
            <person name="Liu Y."/>
        </authorList>
    </citation>
    <scope>NUCLEOTIDE SEQUENCE</scope>
    <source>
        <strain evidence="2">6D33</strain>
    </source>
</reference>
<dbReference type="KEGG" id="gso:PH603_11150"/>
<proteinExistence type="predicted"/>
<dbReference type="EMBL" id="CP116805">
    <property type="protein sequence ID" value="WCL53096.1"/>
    <property type="molecule type" value="Genomic_DNA"/>
</dbReference>
<dbReference type="InterPro" id="IPR019099">
    <property type="entry name" value="Uncharacterised_PGPGW_TM"/>
</dbReference>
<keyword evidence="1" id="KW-0472">Membrane</keyword>
<dbReference type="AlphaFoldDB" id="A0AAE9XMV5"/>
<feature type="transmembrane region" description="Helical" evidence="1">
    <location>
        <begin position="15"/>
        <end position="33"/>
    </location>
</feature>
<evidence type="ECO:0000256" key="1">
    <source>
        <dbReference type="SAM" id="Phobius"/>
    </source>
</evidence>
<keyword evidence="1" id="KW-1133">Transmembrane helix</keyword>
<dbReference type="RefSeq" id="WP_289502608.1">
    <property type="nucleotide sequence ID" value="NZ_CP116805.1"/>
</dbReference>